<dbReference type="PANTHER" id="PTHR33356">
    <property type="entry name" value="TIP41-LIKE PROTEIN"/>
    <property type="match status" value="1"/>
</dbReference>
<keyword evidence="3" id="KW-1185">Reference proteome</keyword>
<feature type="compositionally biased region" description="Polar residues" evidence="1">
    <location>
        <begin position="50"/>
        <end position="66"/>
    </location>
</feature>
<evidence type="ECO:0000313" key="2">
    <source>
        <dbReference type="EMBL" id="KAL3640685.1"/>
    </source>
</evidence>
<evidence type="ECO:0000256" key="1">
    <source>
        <dbReference type="SAM" id="MobiDB-lite"/>
    </source>
</evidence>
<protein>
    <submittedName>
        <fullName evidence="2">Uncharacterized protein</fullName>
    </submittedName>
</protein>
<reference evidence="3" key="1">
    <citation type="journal article" date="2024" name="IScience">
        <title>Strigolactones Initiate the Formation of Haustorium-like Structures in Castilleja.</title>
        <authorList>
            <person name="Buerger M."/>
            <person name="Peterson D."/>
            <person name="Chory J."/>
        </authorList>
    </citation>
    <scope>NUCLEOTIDE SEQUENCE [LARGE SCALE GENOMIC DNA]</scope>
</reference>
<comment type="caution">
    <text evidence="2">The sequence shown here is derived from an EMBL/GenBank/DDBJ whole genome shotgun (WGS) entry which is preliminary data.</text>
</comment>
<sequence>MAQELEDGEFWLPSNFLTDDDDLLTDFETGPLKTKASSDFSHGYVSSLGFNSDLSSPVDSVMGSTETESDEDDFIAGLTRKIADSTIQDSSFFSDPKPESWKLPSSPKSTLCACKQGSSRSSPSCVSPVSTPTFAKDAVQWDLLYAAAGKVERISKLEETTSFFSTPSLFTPALNPSPVNGPVTNQVPFPEFYSTWTNAEAQLAYLQLQANIYQLKQHQQKIVNRGDWGPRKIESQFQRGQGLSNAAWPTLQQSQQQPQPGSGMRPVFPGETGLKKERTGTGVFLPRIPGTNPTKTRIRK</sequence>
<proteinExistence type="predicted"/>
<feature type="compositionally biased region" description="Low complexity" evidence="1">
    <location>
        <begin position="252"/>
        <end position="263"/>
    </location>
</feature>
<dbReference type="EMBL" id="JAVIJP010000017">
    <property type="protein sequence ID" value="KAL3640685.1"/>
    <property type="molecule type" value="Genomic_DNA"/>
</dbReference>
<dbReference type="AlphaFoldDB" id="A0ABD3DEB9"/>
<evidence type="ECO:0000313" key="3">
    <source>
        <dbReference type="Proteomes" id="UP001632038"/>
    </source>
</evidence>
<name>A0ABD3DEB9_9LAMI</name>
<gene>
    <name evidence="2" type="ORF">CASFOL_015653</name>
</gene>
<feature type="region of interest" description="Disordered" evidence="1">
    <location>
        <begin position="249"/>
        <end position="300"/>
    </location>
</feature>
<dbReference type="PANTHER" id="PTHR33356:SF5">
    <property type="entry name" value="TIP41-LIKE PROTEIN"/>
    <property type="match status" value="1"/>
</dbReference>
<dbReference type="Proteomes" id="UP001632038">
    <property type="component" value="Unassembled WGS sequence"/>
</dbReference>
<organism evidence="2 3">
    <name type="scientific">Castilleja foliolosa</name>
    <dbReference type="NCBI Taxonomy" id="1961234"/>
    <lineage>
        <taxon>Eukaryota</taxon>
        <taxon>Viridiplantae</taxon>
        <taxon>Streptophyta</taxon>
        <taxon>Embryophyta</taxon>
        <taxon>Tracheophyta</taxon>
        <taxon>Spermatophyta</taxon>
        <taxon>Magnoliopsida</taxon>
        <taxon>eudicotyledons</taxon>
        <taxon>Gunneridae</taxon>
        <taxon>Pentapetalae</taxon>
        <taxon>asterids</taxon>
        <taxon>lamiids</taxon>
        <taxon>Lamiales</taxon>
        <taxon>Orobanchaceae</taxon>
        <taxon>Pedicularideae</taxon>
        <taxon>Castillejinae</taxon>
        <taxon>Castilleja</taxon>
    </lineage>
</organism>
<feature type="region of interest" description="Disordered" evidence="1">
    <location>
        <begin position="50"/>
        <end position="73"/>
    </location>
</feature>
<feature type="compositionally biased region" description="Polar residues" evidence="1">
    <location>
        <begin position="291"/>
        <end position="300"/>
    </location>
</feature>
<accession>A0ABD3DEB9</accession>